<dbReference type="GO" id="GO:0033735">
    <property type="term" value="F:aspartate dehydrogenase [NAD(P)+] activity"/>
    <property type="evidence" value="ECO:0007669"/>
    <property type="project" value="InterPro"/>
</dbReference>
<dbReference type="AlphaFoldDB" id="A0AAP9J9E6"/>
<dbReference type="GO" id="GO:0009435">
    <property type="term" value="P:NAD+ biosynthetic process"/>
    <property type="evidence" value="ECO:0007669"/>
    <property type="project" value="InterPro"/>
</dbReference>
<name>A0AAP9J9E6_AGRTU</name>
<dbReference type="Proteomes" id="UP000222296">
    <property type="component" value="Plasmid pAt"/>
</dbReference>
<gene>
    <name evidence="4" type="ORF">CG010_026770</name>
</gene>
<dbReference type="InterPro" id="IPR036291">
    <property type="entry name" value="NAD(P)-bd_dom_sf"/>
</dbReference>
<dbReference type="Gene3D" id="3.30.360.10">
    <property type="entry name" value="Dihydrodipicolinate Reductase, domain 2"/>
    <property type="match status" value="1"/>
</dbReference>
<dbReference type="Gene3D" id="3.40.50.720">
    <property type="entry name" value="NAD(P)-binding Rossmann-like Domain"/>
    <property type="match status" value="1"/>
</dbReference>
<dbReference type="Pfam" id="PF01958">
    <property type="entry name" value="Asp_DH_C"/>
    <property type="match status" value="1"/>
</dbReference>
<reference evidence="4 5" key="1">
    <citation type="journal article" date="2017" name="Genome Announc.">
        <title>Draft Genome Sequence of Agrobacterium tumefaciens Biovar 1 Strain 186, Isolated from Walnut.</title>
        <authorList>
            <person name="Poret-Peterson A.T."/>
            <person name="Bhatnagar S."/>
            <person name="McClean A.E."/>
            <person name="Kluepfel D.A."/>
        </authorList>
    </citation>
    <scope>NUCLEOTIDE SEQUENCE [LARGE SCALE GENOMIC DNA]</scope>
    <source>
        <strain evidence="4 5">186</strain>
    </source>
</reference>
<proteinExistence type="inferred from homology"/>
<keyword evidence="4" id="KW-0614">Plasmid</keyword>
<organism evidence="4 5">
    <name type="scientific">Agrobacterium tumefaciens</name>
    <dbReference type="NCBI Taxonomy" id="358"/>
    <lineage>
        <taxon>Bacteria</taxon>
        <taxon>Pseudomonadati</taxon>
        <taxon>Pseudomonadota</taxon>
        <taxon>Alphaproteobacteria</taxon>
        <taxon>Hyphomicrobiales</taxon>
        <taxon>Rhizobiaceae</taxon>
        <taxon>Rhizobium/Agrobacterium group</taxon>
        <taxon>Agrobacterium</taxon>
        <taxon>Agrobacterium tumefaciens complex</taxon>
    </lineage>
</organism>
<dbReference type="SUPFAM" id="SSF51735">
    <property type="entry name" value="NAD(P)-binding Rossmann-fold domains"/>
    <property type="match status" value="1"/>
</dbReference>
<protein>
    <submittedName>
        <fullName evidence="4">DUF108 domain-containing protein</fullName>
    </submittedName>
</protein>
<feature type="domain" description="Aspartate dehydrogenase" evidence="2">
    <location>
        <begin position="151"/>
        <end position="222"/>
    </location>
</feature>
<dbReference type="PANTHER" id="PTHR31873">
    <property type="entry name" value="L-ASPARTATE DEHYDROGENASE-RELATED"/>
    <property type="match status" value="1"/>
</dbReference>
<feature type="domain" description="Aspartate/homoserine dehydrogenase NAD-binding" evidence="3">
    <location>
        <begin position="8"/>
        <end position="114"/>
    </location>
</feature>
<evidence type="ECO:0000259" key="2">
    <source>
        <dbReference type="Pfam" id="PF01958"/>
    </source>
</evidence>
<evidence type="ECO:0000313" key="4">
    <source>
        <dbReference type="EMBL" id="QDY97744.1"/>
    </source>
</evidence>
<evidence type="ECO:0000259" key="3">
    <source>
        <dbReference type="Pfam" id="PF03447"/>
    </source>
</evidence>
<dbReference type="SUPFAM" id="SSF55347">
    <property type="entry name" value="Glyceraldehyde-3-phosphate dehydrogenase-like, C-terminal domain"/>
    <property type="match status" value="1"/>
</dbReference>
<comment type="similarity">
    <text evidence="1">Belongs to the L-aspartate dehydrogenase family.</text>
</comment>
<dbReference type="InterPro" id="IPR005106">
    <property type="entry name" value="Asp/hSer_DH_NAD-bd"/>
</dbReference>
<sequence length="245" mass="25634">MKKIGLIGAGRIARELLASMNTDDRDEWQVVIALAREPGQRDGFDCPITNDIEVLLAQHLDLVIETGGPAALVQHGEAVIAVSDLWSVSAAALADEAFRKRLEDAGRRSGHRLRLVSGAIGGLDGLAAMAVHPESRIHFTAGVAGNSPPPDWLFSGTVREAALRFHGINVLAAAALASSGLDAATVDYASLPQGASRRFELEASGPRGRLRIIAEPAPVPVRGTPLVAASILAALRKEGATIQVG</sequence>
<evidence type="ECO:0000256" key="1">
    <source>
        <dbReference type="ARBA" id="ARBA00008331"/>
    </source>
</evidence>
<dbReference type="PANTHER" id="PTHR31873:SF6">
    <property type="entry name" value="ASPARTATE DEHYDROGENASE DOMAIN-CONTAINING PROTEIN"/>
    <property type="match status" value="1"/>
</dbReference>
<geneLocation type="plasmid" evidence="5">
    <name>pat</name>
</geneLocation>
<dbReference type="GO" id="GO:0050661">
    <property type="term" value="F:NADP binding"/>
    <property type="evidence" value="ECO:0007669"/>
    <property type="project" value="InterPro"/>
</dbReference>
<accession>A0AAP9J9E6</accession>
<dbReference type="InterPro" id="IPR002811">
    <property type="entry name" value="Asp_DH"/>
</dbReference>
<dbReference type="Pfam" id="PF03447">
    <property type="entry name" value="NAD_binding_3"/>
    <property type="match status" value="1"/>
</dbReference>
<dbReference type="RefSeq" id="WP_144030951.1">
    <property type="nucleotide sequence ID" value="NZ_CP042276.1"/>
</dbReference>
<dbReference type="EMBL" id="CP042276">
    <property type="protein sequence ID" value="QDY97744.1"/>
    <property type="molecule type" value="Genomic_DNA"/>
</dbReference>
<evidence type="ECO:0000313" key="5">
    <source>
        <dbReference type="Proteomes" id="UP000222296"/>
    </source>
</evidence>